<evidence type="ECO:0000256" key="2">
    <source>
        <dbReference type="SAM" id="MobiDB-lite"/>
    </source>
</evidence>
<keyword evidence="4" id="KW-1185">Reference proteome</keyword>
<dbReference type="Proteomes" id="UP001162164">
    <property type="component" value="Unassembled WGS sequence"/>
</dbReference>
<dbReference type="EMBL" id="JAPWTJ010000079">
    <property type="protein sequence ID" value="KAJ8983351.1"/>
    <property type="molecule type" value="Genomic_DNA"/>
</dbReference>
<organism evidence="3 4">
    <name type="scientific">Molorchus minor</name>
    <dbReference type="NCBI Taxonomy" id="1323400"/>
    <lineage>
        <taxon>Eukaryota</taxon>
        <taxon>Metazoa</taxon>
        <taxon>Ecdysozoa</taxon>
        <taxon>Arthropoda</taxon>
        <taxon>Hexapoda</taxon>
        <taxon>Insecta</taxon>
        <taxon>Pterygota</taxon>
        <taxon>Neoptera</taxon>
        <taxon>Endopterygota</taxon>
        <taxon>Coleoptera</taxon>
        <taxon>Polyphaga</taxon>
        <taxon>Cucujiformia</taxon>
        <taxon>Chrysomeloidea</taxon>
        <taxon>Cerambycidae</taxon>
        <taxon>Lamiinae</taxon>
        <taxon>Monochamini</taxon>
        <taxon>Molorchus</taxon>
    </lineage>
</organism>
<evidence type="ECO:0000313" key="3">
    <source>
        <dbReference type="EMBL" id="KAJ8983351.1"/>
    </source>
</evidence>
<feature type="compositionally biased region" description="Basic and acidic residues" evidence="2">
    <location>
        <begin position="88"/>
        <end position="106"/>
    </location>
</feature>
<keyword evidence="1" id="KW-0175">Coiled coil</keyword>
<proteinExistence type="predicted"/>
<comment type="caution">
    <text evidence="3">The sequence shown here is derived from an EMBL/GenBank/DDBJ whole genome shotgun (WGS) entry which is preliminary data.</text>
</comment>
<accession>A0ABQ9JZS3</accession>
<gene>
    <name evidence="3" type="ORF">NQ317_003156</name>
</gene>
<evidence type="ECO:0000313" key="4">
    <source>
        <dbReference type="Proteomes" id="UP001162164"/>
    </source>
</evidence>
<dbReference type="PANTHER" id="PTHR23075">
    <property type="entry name" value="PUTATIVE ATP-ASE"/>
    <property type="match status" value="1"/>
</dbReference>
<sequence>MARMTEGMSGREIAKLGVAWQAAAYASQDGVLTEKMVLDKVLDHVKQHRQKVEWQSEQEKKESKSIYHSEKEDSYIPVLPKAIEDSKVETVEKKSGETSTEAKSDVKSGTTQKRC</sequence>
<evidence type="ECO:0000256" key="1">
    <source>
        <dbReference type="ARBA" id="ARBA00023054"/>
    </source>
</evidence>
<feature type="region of interest" description="Disordered" evidence="2">
    <location>
        <begin position="88"/>
        <end position="115"/>
    </location>
</feature>
<reference evidence="3" key="1">
    <citation type="journal article" date="2023" name="Insect Mol. Biol.">
        <title>Genome sequencing provides insights into the evolution of gene families encoding plant cell wall-degrading enzymes in longhorned beetles.</title>
        <authorList>
            <person name="Shin N.R."/>
            <person name="Okamura Y."/>
            <person name="Kirsch R."/>
            <person name="Pauchet Y."/>
        </authorList>
    </citation>
    <scope>NUCLEOTIDE SEQUENCE</scope>
    <source>
        <strain evidence="3">MMC_N1</strain>
    </source>
</reference>
<dbReference type="PANTHER" id="PTHR23075:SF0">
    <property type="entry name" value="ATPASE FAMILY AAA DOMAIN-CONTAINING PROTEIN 3"/>
    <property type="match status" value="1"/>
</dbReference>
<name>A0ABQ9JZS3_9CUCU</name>
<protein>
    <submittedName>
        <fullName evidence="3">Uncharacterized protein</fullName>
    </submittedName>
</protein>